<dbReference type="PROSITE" id="PS51131">
    <property type="entry name" value="ZN_HOOK"/>
    <property type="match status" value="1"/>
</dbReference>
<keyword evidence="5 9" id="KW-0862">Zinc</keyword>
<evidence type="ECO:0000313" key="12">
    <source>
        <dbReference type="EMBL" id="RIB35456.1"/>
    </source>
</evidence>
<evidence type="ECO:0000256" key="2">
    <source>
        <dbReference type="ARBA" id="ARBA00022741"/>
    </source>
</evidence>
<feature type="binding site" evidence="9">
    <location>
        <position position="389"/>
    </location>
    <ligand>
        <name>Zn(2+)</name>
        <dbReference type="ChEBI" id="CHEBI:29105"/>
    </ligand>
</feature>
<evidence type="ECO:0000256" key="4">
    <source>
        <dbReference type="ARBA" id="ARBA00022801"/>
    </source>
</evidence>
<protein>
    <recommendedName>
        <fullName evidence="11">Zinc-hook domain-containing protein</fullName>
    </recommendedName>
</protein>
<proteinExistence type="predicted"/>
<evidence type="ECO:0000256" key="3">
    <source>
        <dbReference type="ARBA" id="ARBA00022763"/>
    </source>
</evidence>
<gene>
    <name evidence="12" type="ORF">BXU00_01685</name>
</gene>
<evidence type="ECO:0000259" key="11">
    <source>
        <dbReference type="PROSITE" id="PS51131"/>
    </source>
</evidence>
<feature type="coiled-coil region" evidence="10">
    <location>
        <begin position="256"/>
        <end position="523"/>
    </location>
</feature>
<dbReference type="Gene3D" id="3.40.50.300">
    <property type="entry name" value="P-loop containing nucleotide triphosphate hydrolases"/>
    <property type="match status" value="2"/>
</dbReference>
<evidence type="ECO:0000256" key="5">
    <source>
        <dbReference type="ARBA" id="ARBA00022833"/>
    </source>
</evidence>
<comment type="caution">
    <text evidence="12">The sequence shown here is derived from an EMBL/GenBank/DDBJ whole genome shotgun (WGS) entry which is preliminary data.</text>
</comment>
<dbReference type="Pfam" id="PF04423">
    <property type="entry name" value="Rad50_zn_hook"/>
    <property type="match status" value="1"/>
</dbReference>
<evidence type="ECO:0000256" key="1">
    <source>
        <dbReference type="ARBA" id="ARBA00022723"/>
    </source>
</evidence>
<keyword evidence="7 10" id="KW-0175">Coiled coil</keyword>
<dbReference type="InterPro" id="IPR027417">
    <property type="entry name" value="P-loop_NTPase"/>
</dbReference>
<dbReference type="EMBL" id="MWMI01000002">
    <property type="protein sequence ID" value="RIB35456.1"/>
    <property type="molecule type" value="Genomic_DNA"/>
</dbReference>
<evidence type="ECO:0000256" key="6">
    <source>
        <dbReference type="ARBA" id="ARBA00022840"/>
    </source>
</evidence>
<keyword evidence="1 9" id="KW-0479">Metal-binding</keyword>
<evidence type="ECO:0000256" key="9">
    <source>
        <dbReference type="PROSITE-ProRule" id="PRU00471"/>
    </source>
</evidence>
<accession>A0A397WS26</accession>
<dbReference type="Pfam" id="PF13476">
    <property type="entry name" value="AAA_23"/>
    <property type="match status" value="1"/>
</dbReference>
<dbReference type="AlphaFoldDB" id="A0A397WS26"/>
<feature type="binding site" evidence="9">
    <location>
        <position position="392"/>
    </location>
    <ligand>
        <name>Zn(2+)</name>
        <dbReference type="ChEBI" id="CHEBI:29105"/>
    </ligand>
</feature>
<keyword evidence="2" id="KW-0547">Nucleotide-binding</keyword>
<dbReference type="GO" id="GO:0046872">
    <property type="term" value="F:metal ion binding"/>
    <property type="evidence" value="ECO:0007669"/>
    <property type="project" value="UniProtKB-UniRule"/>
</dbReference>
<evidence type="ECO:0000256" key="7">
    <source>
        <dbReference type="ARBA" id="ARBA00023054"/>
    </source>
</evidence>
<dbReference type="GO" id="GO:0006302">
    <property type="term" value="P:double-strand break repair"/>
    <property type="evidence" value="ECO:0007669"/>
    <property type="project" value="InterPro"/>
</dbReference>
<feature type="domain" description="Zinc-hook" evidence="11">
    <location>
        <begin position="343"/>
        <end position="441"/>
    </location>
</feature>
<keyword evidence="3" id="KW-0227">DNA damage</keyword>
<dbReference type="InterPro" id="IPR013134">
    <property type="entry name" value="Zn_hook_RAD50"/>
</dbReference>
<dbReference type="GO" id="GO:0005524">
    <property type="term" value="F:ATP binding"/>
    <property type="evidence" value="ECO:0007669"/>
    <property type="project" value="UniProtKB-KW"/>
</dbReference>
<feature type="coiled-coil region" evidence="10">
    <location>
        <begin position="549"/>
        <end position="604"/>
    </location>
</feature>
<dbReference type="PANTHER" id="PTHR32114:SF2">
    <property type="entry name" value="ABC TRANSPORTER ABCH.3"/>
    <property type="match status" value="1"/>
</dbReference>
<evidence type="ECO:0000313" key="13">
    <source>
        <dbReference type="Proteomes" id="UP000266622"/>
    </source>
</evidence>
<dbReference type="Gene3D" id="1.10.287.510">
    <property type="entry name" value="Helix hairpin bin"/>
    <property type="match status" value="1"/>
</dbReference>
<keyword evidence="6" id="KW-0067">ATP-binding</keyword>
<keyword evidence="8" id="KW-0234">DNA repair</keyword>
<keyword evidence="4" id="KW-0378">Hydrolase</keyword>
<evidence type="ECO:0000256" key="8">
    <source>
        <dbReference type="ARBA" id="ARBA00023204"/>
    </source>
</evidence>
<sequence>MRIVRLYLENFKGHKKRELFFDYKKNLIIGENGTGKSSIFHAIIVSLFGFERDSLSWVGVNESSSLIRHLSPSAKLILEIEDKDGRRYSILRTISSSGDSKAVIEEGGKVISSGSDQVNKKIKELLRIDNINKILNVLYIRQGDLGRFISLSGKSGLTNILEELFDIKTYSNYLDIVQGLIRDLNKELEYLEREKYSLSRDIEEFSNIFGGMKVEDLDKVYKEYTSIKKRREELYEKYRDAKILYSSIDSKLISQERFLSDRYKEMEEKYNILNQKLLTLKSEKNNLKYNKYSEDFIKKSIEELEKMLKDIEEKIKDLDRADLLVKLNNLTEKSNLIKEFIGLVGVEEKYNNIKNDIEEINNRLAEEKNKVKNIMKIIEILEGSKEKNCPVCRKPLNQEEVNALLDEYRREMNKLNEDIKNIESDLLKKRQEIKEMEQKYIRYKYINEKLLEYNIPIDKLEDELNKINSEIEVIRGKLKLMDEYEIINGSISYLKLKDIDNAISKISEELNNLSTEMKEIMKKISSIDIMKKNLDRYNKIMEELGFRSLYDLENEIKKLDEELKKYENFKPELYKIYLEKLDKYNSLNEKIRKIRKNISLLNSLQIGLTRFIEKLRQSKTVRLSEEFRRHFRRLYRYEDIIDVRIDLKYGRNRERIFDIVVAKNVDGKIIYKNVGEAGLSGGQTKILDLALRLSLASIINPNFKVLMLDEPTESLDENVRFSLAELLDSLEGYQIILCTHDELFKEKMSGTVVRLDRST</sequence>
<dbReference type="GO" id="GO:0016887">
    <property type="term" value="F:ATP hydrolysis activity"/>
    <property type="evidence" value="ECO:0007669"/>
    <property type="project" value="InterPro"/>
</dbReference>
<dbReference type="PANTHER" id="PTHR32114">
    <property type="entry name" value="ABC TRANSPORTER ABCH.3"/>
    <property type="match status" value="1"/>
</dbReference>
<feature type="coiled-coil region" evidence="10">
    <location>
        <begin position="174"/>
        <end position="201"/>
    </location>
</feature>
<dbReference type="Proteomes" id="UP000266622">
    <property type="component" value="Unassembled WGS sequence"/>
</dbReference>
<dbReference type="SUPFAM" id="SSF75712">
    <property type="entry name" value="Rad50 coiled-coil Zn hook"/>
    <property type="match status" value="1"/>
</dbReference>
<reference evidence="12 13" key="1">
    <citation type="journal article" date="2018" name="Syst. Appl. Microbiol.">
        <title>A new symbiotic nanoarchaeote (Candidatus Nanoclepta minutus) and its host (Zestosphaera tikiterensis gen. nov., sp. nov.) from a New Zealand hot spring.</title>
        <authorList>
            <person name="St John E."/>
            <person name="Liu Y."/>
            <person name="Podar M."/>
            <person name="Stott M.B."/>
            <person name="Meneghin J."/>
            <person name="Chen Z."/>
            <person name="Lagutin K."/>
            <person name="Mitchell K."/>
            <person name="Reysenbach A.L."/>
        </authorList>
    </citation>
    <scope>NUCLEOTIDE SEQUENCE [LARGE SCALE GENOMIC DNA]</scope>
    <source>
        <strain evidence="12">NZ3</strain>
    </source>
</reference>
<dbReference type="InterPro" id="IPR038729">
    <property type="entry name" value="Rad50/SbcC_AAA"/>
</dbReference>
<evidence type="ECO:0000256" key="10">
    <source>
        <dbReference type="SAM" id="Coils"/>
    </source>
</evidence>
<organism evidence="12 13">
    <name type="scientific">Candidatus Nanoclepta minutus</name>
    <dbReference type="NCBI Taxonomy" id="1940235"/>
    <lineage>
        <taxon>Archaea</taxon>
        <taxon>Nanobdellota</taxon>
        <taxon>Candidatus Nanoclepta</taxon>
    </lineage>
</organism>
<name>A0A397WS26_9ARCH</name>
<dbReference type="SUPFAM" id="SSF52540">
    <property type="entry name" value="P-loop containing nucleoside triphosphate hydrolases"/>
    <property type="match status" value="2"/>
</dbReference>